<name>A0A6G4MLV0_9ENTR</name>
<dbReference type="PANTHER" id="PTHR46401:SF2">
    <property type="entry name" value="GLYCOSYLTRANSFERASE WBBK-RELATED"/>
    <property type="match status" value="1"/>
</dbReference>
<dbReference type="AlphaFoldDB" id="A0A6G4MLV0"/>
<proteinExistence type="predicted"/>
<organism evidence="2">
    <name type="scientific">Enterobacter hormaechei</name>
    <dbReference type="NCBI Taxonomy" id="158836"/>
    <lineage>
        <taxon>Bacteria</taxon>
        <taxon>Pseudomonadati</taxon>
        <taxon>Pseudomonadota</taxon>
        <taxon>Gammaproteobacteria</taxon>
        <taxon>Enterobacterales</taxon>
        <taxon>Enterobacteriaceae</taxon>
        <taxon>Enterobacter</taxon>
        <taxon>Enterobacter cloacae complex</taxon>
    </lineage>
</organism>
<comment type="caution">
    <text evidence="2">The sequence shown here is derived from an EMBL/GenBank/DDBJ whole genome shotgun (WGS) entry which is preliminary data.</text>
</comment>
<gene>
    <name evidence="2" type="ORF">G5635_07055</name>
</gene>
<keyword evidence="1 2" id="KW-0808">Transferase</keyword>
<dbReference type="EMBL" id="JAAJRM010000001">
    <property type="protein sequence ID" value="NGF42174.1"/>
    <property type="molecule type" value="Genomic_DNA"/>
</dbReference>
<dbReference type="Gene3D" id="3.40.50.2000">
    <property type="entry name" value="Glycogen Phosphorylase B"/>
    <property type="match status" value="2"/>
</dbReference>
<dbReference type="GO" id="GO:0016757">
    <property type="term" value="F:glycosyltransferase activity"/>
    <property type="evidence" value="ECO:0007669"/>
    <property type="project" value="TreeGrafter"/>
</dbReference>
<dbReference type="RefSeq" id="WP_163358641.1">
    <property type="nucleotide sequence ID" value="NZ_CP196558.1"/>
</dbReference>
<evidence type="ECO:0000256" key="1">
    <source>
        <dbReference type="ARBA" id="ARBA00022679"/>
    </source>
</evidence>
<protein>
    <submittedName>
        <fullName evidence="2">Glycosyltransferase family 4 protein</fullName>
    </submittedName>
</protein>
<dbReference type="GO" id="GO:0009103">
    <property type="term" value="P:lipopolysaccharide biosynthetic process"/>
    <property type="evidence" value="ECO:0007669"/>
    <property type="project" value="TreeGrafter"/>
</dbReference>
<sequence>MIVKMWPLQKESTTNQYTSLILHDGVEYKPHVWNIKNVLDFKFDVFHMHWPETYLNLPKFYQRLLGTLFVLLFLIVCKILTKKIVWTVHNFKPHENHNVKMSELYRTLLVRLVDKFIFLTDASKNEFLKIYDVNESKLTVIHHPLYEIEDNCFNNSEDKNPSLENKYLFFGLIRPYKNVGLLMREFIKNDADSVLIIMGGCSDIMASELVSLKERIDFKDRIKFKFGRYDEKKLQQELNECKGVIIPYSEIMNSGVLYRAITAGVNVLLPRIKYTEEVIYSLKYQGAVFYEPPLDVDDILNFSNTALDKCNKVDFYTYNKRIKVAHSEVYQILIQKKRSIK</sequence>
<accession>A0A6G4MLV0</accession>
<dbReference type="PANTHER" id="PTHR46401">
    <property type="entry name" value="GLYCOSYLTRANSFERASE WBBK-RELATED"/>
    <property type="match status" value="1"/>
</dbReference>
<reference evidence="2" key="1">
    <citation type="submission" date="2020-02" db="EMBL/GenBank/DDBJ databases">
        <title>WGS of Carbapenem-Resistant Enterobacteriaceae.</title>
        <authorList>
            <person name="Tokajian S."/>
            <person name="El Chaar M."/>
            <person name="El Khoury M."/>
        </authorList>
    </citation>
    <scope>NUCLEOTIDE SEQUENCE</scope>
    <source>
        <strain evidence="2">EHM_71</strain>
    </source>
</reference>
<evidence type="ECO:0000313" key="2">
    <source>
        <dbReference type="EMBL" id="NGF42174.1"/>
    </source>
</evidence>
<dbReference type="SUPFAM" id="SSF53756">
    <property type="entry name" value="UDP-Glycosyltransferase/glycogen phosphorylase"/>
    <property type="match status" value="1"/>
</dbReference>